<comment type="caution">
    <text evidence="2">The sequence shown here is derived from an EMBL/GenBank/DDBJ whole genome shotgun (WGS) entry which is preliminary data.</text>
</comment>
<dbReference type="Gene3D" id="3.10.129.10">
    <property type="entry name" value="Hotdog Thioesterase"/>
    <property type="match status" value="1"/>
</dbReference>
<reference evidence="2" key="1">
    <citation type="submission" date="2020-03" db="EMBL/GenBank/DDBJ databases">
        <title>A high-quality chromosome-level genome assembly of a woody plant with both climbing and erect habits, Rhamnella rubrinervis.</title>
        <authorList>
            <person name="Lu Z."/>
            <person name="Yang Y."/>
            <person name="Zhu X."/>
            <person name="Sun Y."/>
        </authorList>
    </citation>
    <scope>NUCLEOTIDE SEQUENCE</scope>
    <source>
        <strain evidence="2">BYM</strain>
        <tissue evidence="2">Leaf</tissue>
    </source>
</reference>
<dbReference type="AlphaFoldDB" id="A0A8K0MM09"/>
<evidence type="ECO:0000313" key="2">
    <source>
        <dbReference type="EMBL" id="KAF3450967.1"/>
    </source>
</evidence>
<evidence type="ECO:0000313" key="3">
    <source>
        <dbReference type="Proteomes" id="UP000796880"/>
    </source>
</evidence>
<gene>
    <name evidence="2" type="ORF">FNV43_RR07056</name>
</gene>
<dbReference type="Proteomes" id="UP000796880">
    <property type="component" value="Unassembled WGS sequence"/>
</dbReference>
<accession>A0A8K0MM09</accession>
<dbReference type="EMBL" id="VOIH02000003">
    <property type="protein sequence ID" value="KAF3450967.1"/>
    <property type="molecule type" value="Genomic_DNA"/>
</dbReference>
<dbReference type="InterPro" id="IPR049427">
    <property type="entry name" value="Acyl-ACP_TE_C"/>
</dbReference>
<protein>
    <recommendedName>
        <fullName evidence="1">Acyl-ACP thioesterase-like C-terminal domain-containing protein</fullName>
    </recommendedName>
</protein>
<sequence>MKGIFMDITDPILVDDDDDEDEDGREQREFDVDTAHNIRTGLLSAPRWILETHKLSAMNLEFRKECGLESVVQSLSAISKHGPNQAAQTLLKLIKTLSWSTPFDLKTSPIYY</sequence>
<dbReference type="OrthoDB" id="1724019at2759"/>
<proteinExistence type="predicted"/>
<keyword evidence="3" id="KW-1185">Reference proteome</keyword>
<name>A0A8K0MM09_9ROSA</name>
<organism evidence="2 3">
    <name type="scientific">Rhamnella rubrinervis</name>
    <dbReference type="NCBI Taxonomy" id="2594499"/>
    <lineage>
        <taxon>Eukaryota</taxon>
        <taxon>Viridiplantae</taxon>
        <taxon>Streptophyta</taxon>
        <taxon>Embryophyta</taxon>
        <taxon>Tracheophyta</taxon>
        <taxon>Spermatophyta</taxon>
        <taxon>Magnoliopsida</taxon>
        <taxon>eudicotyledons</taxon>
        <taxon>Gunneridae</taxon>
        <taxon>Pentapetalae</taxon>
        <taxon>rosids</taxon>
        <taxon>fabids</taxon>
        <taxon>Rosales</taxon>
        <taxon>Rhamnaceae</taxon>
        <taxon>rhamnoid group</taxon>
        <taxon>Rhamneae</taxon>
        <taxon>Rhamnella</taxon>
    </lineage>
</organism>
<feature type="domain" description="Acyl-ACP thioesterase-like C-terminal" evidence="1">
    <location>
        <begin position="45"/>
        <end position="81"/>
    </location>
</feature>
<evidence type="ECO:0000259" key="1">
    <source>
        <dbReference type="Pfam" id="PF20791"/>
    </source>
</evidence>
<dbReference type="Pfam" id="PF20791">
    <property type="entry name" value="Acyl-ACP_TE_C"/>
    <property type="match status" value="1"/>
</dbReference>